<sequence length="129" mass="15327">MSRDLLDSGLIVICILAKNIPSLKSWTNSYKITKEKEEKEVNKVDRLTSIVKEIEKQLGCKRDKSTTVDFYVTTEEEEILSNVYIITREPQDSTNFERRKGLQVFIKDNEVWVRRNHGNKKRKNNRFYR</sequence>
<organism evidence="1">
    <name type="scientific">marine sediment metagenome</name>
    <dbReference type="NCBI Taxonomy" id="412755"/>
    <lineage>
        <taxon>unclassified sequences</taxon>
        <taxon>metagenomes</taxon>
        <taxon>ecological metagenomes</taxon>
    </lineage>
</organism>
<gene>
    <name evidence="1" type="ORF">S03H2_55217</name>
</gene>
<reference evidence="1" key="1">
    <citation type="journal article" date="2014" name="Front. Microbiol.">
        <title>High frequency of phylogenetically diverse reductive dehalogenase-homologous genes in deep subseafloor sedimentary metagenomes.</title>
        <authorList>
            <person name="Kawai M."/>
            <person name="Futagami T."/>
            <person name="Toyoda A."/>
            <person name="Takaki Y."/>
            <person name="Nishi S."/>
            <person name="Hori S."/>
            <person name="Arai W."/>
            <person name="Tsubouchi T."/>
            <person name="Morono Y."/>
            <person name="Uchiyama I."/>
            <person name="Ito T."/>
            <person name="Fujiyama A."/>
            <person name="Inagaki F."/>
            <person name="Takami H."/>
        </authorList>
    </citation>
    <scope>NUCLEOTIDE SEQUENCE</scope>
    <source>
        <strain evidence="1">Expedition CK06-06</strain>
    </source>
</reference>
<evidence type="ECO:0000313" key="1">
    <source>
        <dbReference type="EMBL" id="GAH72992.1"/>
    </source>
</evidence>
<dbReference type="AlphaFoldDB" id="X1HU74"/>
<accession>X1HU74</accession>
<protein>
    <submittedName>
        <fullName evidence="1">Uncharacterized protein</fullName>
    </submittedName>
</protein>
<proteinExistence type="predicted"/>
<dbReference type="EMBL" id="BARU01035258">
    <property type="protein sequence ID" value="GAH72992.1"/>
    <property type="molecule type" value="Genomic_DNA"/>
</dbReference>
<name>X1HU74_9ZZZZ</name>
<comment type="caution">
    <text evidence="1">The sequence shown here is derived from an EMBL/GenBank/DDBJ whole genome shotgun (WGS) entry which is preliminary data.</text>
</comment>